<sequence>MPLYPARMRVIYESQTHTLEEVLRWTDEKVGLRPHTPPHVDSDSSQGPDGSRRAKAFKKKRNRSRSTWRSRGPGTKTWETSLTTRMLSPAVLFCSWPEQKQISQSDSEHPNASTKMNRNNVFLKDTHVTII</sequence>
<feature type="region of interest" description="Disordered" evidence="1">
    <location>
        <begin position="30"/>
        <end position="81"/>
    </location>
</feature>
<reference evidence="2" key="1">
    <citation type="journal article" date="2022" name="bioRxiv">
        <title>Sequencing and chromosome-scale assembly of the giantPleurodeles waltlgenome.</title>
        <authorList>
            <person name="Brown T."/>
            <person name="Elewa A."/>
            <person name="Iarovenko S."/>
            <person name="Subramanian E."/>
            <person name="Araus A.J."/>
            <person name="Petzold A."/>
            <person name="Susuki M."/>
            <person name="Suzuki K.-i.T."/>
            <person name="Hayashi T."/>
            <person name="Toyoda A."/>
            <person name="Oliveira C."/>
            <person name="Osipova E."/>
            <person name="Leigh N.D."/>
            <person name="Simon A."/>
            <person name="Yun M.H."/>
        </authorList>
    </citation>
    <scope>NUCLEOTIDE SEQUENCE</scope>
    <source>
        <strain evidence="2">20211129_DDA</strain>
        <tissue evidence="2">Liver</tissue>
    </source>
</reference>
<feature type="compositionally biased region" description="Basic residues" evidence="1">
    <location>
        <begin position="53"/>
        <end position="68"/>
    </location>
</feature>
<dbReference type="EMBL" id="JANPWB010000002">
    <property type="protein sequence ID" value="KAJ1206783.1"/>
    <property type="molecule type" value="Genomic_DNA"/>
</dbReference>
<proteinExistence type="predicted"/>
<accession>A0AAV7W2J1</accession>
<name>A0AAV7W2J1_PLEWA</name>
<protein>
    <submittedName>
        <fullName evidence="2">Uncharacterized protein</fullName>
    </submittedName>
</protein>
<organism evidence="2 3">
    <name type="scientific">Pleurodeles waltl</name>
    <name type="common">Iberian ribbed newt</name>
    <dbReference type="NCBI Taxonomy" id="8319"/>
    <lineage>
        <taxon>Eukaryota</taxon>
        <taxon>Metazoa</taxon>
        <taxon>Chordata</taxon>
        <taxon>Craniata</taxon>
        <taxon>Vertebrata</taxon>
        <taxon>Euteleostomi</taxon>
        <taxon>Amphibia</taxon>
        <taxon>Batrachia</taxon>
        <taxon>Caudata</taxon>
        <taxon>Salamandroidea</taxon>
        <taxon>Salamandridae</taxon>
        <taxon>Pleurodelinae</taxon>
        <taxon>Pleurodeles</taxon>
    </lineage>
</organism>
<comment type="caution">
    <text evidence="2">The sequence shown here is derived from an EMBL/GenBank/DDBJ whole genome shotgun (WGS) entry which is preliminary data.</text>
</comment>
<evidence type="ECO:0000313" key="2">
    <source>
        <dbReference type="EMBL" id="KAJ1206783.1"/>
    </source>
</evidence>
<gene>
    <name evidence="2" type="ORF">NDU88_002181</name>
</gene>
<evidence type="ECO:0000256" key="1">
    <source>
        <dbReference type="SAM" id="MobiDB-lite"/>
    </source>
</evidence>
<dbReference type="Proteomes" id="UP001066276">
    <property type="component" value="Chromosome 1_2"/>
</dbReference>
<keyword evidence="3" id="KW-1185">Reference proteome</keyword>
<dbReference type="AlphaFoldDB" id="A0AAV7W2J1"/>
<evidence type="ECO:0000313" key="3">
    <source>
        <dbReference type="Proteomes" id="UP001066276"/>
    </source>
</evidence>